<comment type="caution">
    <text evidence="1">The sequence shown here is derived from an EMBL/GenBank/DDBJ whole genome shotgun (WGS) entry which is preliminary data.</text>
</comment>
<proteinExistence type="predicted"/>
<name>A0A0L0NSV6_CANAR</name>
<dbReference type="EMBL" id="LGST01000043">
    <property type="protein sequence ID" value="KND97257.1"/>
    <property type="molecule type" value="Genomic_DNA"/>
</dbReference>
<sequence>MTASNVVFRHVDLVGVQEHNMAANQLPGQLKSPILMINEISVGLS</sequence>
<evidence type="ECO:0000313" key="1">
    <source>
        <dbReference type="EMBL" id="KND97257.1"/>
    </source>
</evidence>
<protein>
    <submittedName>
        <fullName evidence="1">Uncharacterized protein</fullName>
    </submittedName>
</protein>
<reference evidence="2" key="1">
    <citation type="journal article" date="2015" name="BMC Genomics">
        <title>Draft genome of a commonly misdiagnosed multidrug resistant pathogen Candida auris.</title>
        <authorList>
            <person name="Chatterjee S."/>
            <person name="Alampalli S.V."/>
            <person name="Nageshan R.K."/>
            <person name="Chettiar S.T."/>
            <person name="Joshi S."/>
            <person name="Tatu U.S."/>
        </authorList>
    </citation>
    <scope>NUCLEOTIDE SEQUENCE [LARGE SCALE GENOMIC DNA]</scope>
    <source>
        <strain evidence="2">6684</strain>
    </source>
</reference>
<dbReference type="VEuPathDB" id="FungiDB:QG37_06476"/>
<evidence type="ECO:0000313" key="2">
    <source>
        <dbReference type="Proteomes" id="UP000037122"/>
    </source>
</evidence>
<accession>A0A0L0NSV6</accession>
<dbReference type="Proteomes" id="UP000037122">
    <property type="component" value="Unassembled WGS sequence"/>
</dbReference>
<gene>
    <name evidence="1" type="ORF">QG37_06476</name>
</gene>
<organism evidence="1 2">
    <name type="scientific">Candidozyma auris</name>
    <name type="common">Yeast</name>
    <name type="synonym">Candida auris</name>
    <dbReference type="NCBI Taxonomy" id="498019"/>
    <lineage>
        <taxon>Eukaryota</taxon>
        <taxon>Fungi</taxon>
        <taxon>Dikarya</taxon>
        <taxon>Ascomycota</taxon>
        <taxon>Saccharomycotina</taxon>
        <taxon>Pichiomycetes</taxon>
        <taxon>Metschnikowiaceae</taxon>
        <taxon>Candidozyma</taxon>
    </lineage>
</organism>
<dbReference type="AlphaFoldDB" id="A0A0L0NSV6"/>